<name>Q1MNW8_LAWIP</name>
<keyword evidence="5" id="KW-1185">Reference proteome</keyword>
<dbReference type="Pfam" id="PF00106">
    <property type="entry name" value="adh_short"/>
    <property type="match status" value="1"/>
</dbReference>
<dbReference type="PANTHER" id="PTHR43639">
    <property type="entry name" value="OXIDOREDUCTASE, SHORT-CHAIN DEHYDROGENASE/REDUCTASE FAMILY (AFU_ORTHOLOGUE AFUA_5G02870)"/>
    <property type="match status" value="1"/>
</dbReference>
<accession>Q1MNW8</accession>
<sequence>MEGKLTEQSAIITGGNQGLGLAIAKAFVQEGANICICARNKQQLVVAVDELKTLRISDKQQIISLAIDVSIPAEVESLIQQAIKKFKQVHILVNNAGIYGPMGPIDTVDWEQWKKTIEINLYGSVLPCRMLLPHFRQHKYGKIIQISGGGATNPMPRIEAYAASKSAVVRTMESIAQECIADNITVNCVAPGLLNTRLLDEVLANGPERAGEQFYQQMLKAKETNKTTSFDFATELCIFLASKASNGITGRLISAVWDNYYAWPDHIEELQQSDLYTLRRITGRERSITWGDK</sequence>
<evidence type="ECO:0000256" key="3">
    <source>
        <dbReference type="RuleBase" id="RU000363"/>
    </source>
</evidence>
<gene>
    <name evidence="4" type="ordered locus">LIC013</name>
</gene>
<dbReference type="CDD" id="cd05233">
    <property type="entry name" value="SDR_c"/>
    <property type="match status" value="1"/>
</dbReference>
<evidence type="ECO:0000256" key="2">
    <source>
        <dbReference type="ARBA" id="ARBA00023002"/>
    </source>
</evidence>
<dbReference type="HOGENOM" id="CLU_010194_1_1_7"/>
<comment type="similarity">
    <text evidence="1 3">Belongs to the short-chain dehydrogenases/reductases (SDR) family.</text>
</comment>
<geneLocation type="plasmid" evidence="5">
    <name>pLaw3</name>
</geneLocation>
<evidence type="ECO:0000313" key="4">
    <source>
        <dbReference type="EMBL" id="CAJ53965.1"/>
    </source>
</evidence>
<dbReference type="PANTHER" id="PTHR43639:SF1">
    <property type="entry name" value="SHORT-CHAIN DEHYDROGENASE_REDUCTASE FAMILY PROTEIN"/>
    <property type="match status" value="1"/>
</dbReference>
<dbReference type="RefSeq" id="WP_011527332.1">
    <property type="nucleotide sequence ID" value="NC_008014.1"/>
</dbReference>
<dbReference type="EMBL" id="AM180255">
    <property type="protein sequence ID" value="CAJ53965.1"/>
    <property type="molecule type" value="Genomic_DNA"/>
</dbReference>
<dbReference type="AlphaFoldDB" id="Q1MNW8"/>
<dbReference type="Gene3D" id="3.40.50.720">
    <property type="entry name" value="NAD(P)-binding Rossmann-like Domain"/>
    <property type="match status" value="1"/>
</dbReference>
<keyword evidence="4" id="KW-0614">Plasmid</keyword>
<dbReference type="GO" id="GO:0016491">
    <property type="term" value="F:oxidoreductase activity"/>
    <property type="evidence" value="ECO:0007669"/>
    <property type="project" value="UniProtKB-KW"/>
</dbReference>
<protein>
    <submittedName>
        <fullName evidence="4">Dehydrogenases with different specificities (Related to short-chain alcohol dehydrogenases)</fullName>
    </submittedName>
</protein>
<dbReference type="InterPro" id="IPR036291">
    <property type="entry name" value="NAD(P)-bd_dom_sf"/>
</dbReference>
<proteinExistence type="inferred from homology"/>
<evidence type="ECO:0000313" key="5">
    <source>
        <dbReference type="Proteomes" id="UP000002430"/>
    </source>
</evidence>
<dbReference type="PRINTS" id="PR00081">
    <property type="entry name" value="GDHRDH"/>
</dbReference>
<dbReference type="OrthoDB" id="5290448at2"/>
<keyword evidence="2" id="KW-0560">Oxidoreductase</keyword>
<dbReference type="InterPro" id="IPR002347">
    <property type="entry name" value="SDR_fam"/>
</dbReference>
<dbReference type="KEGG" id="lip:LIC013"/>
<reference evidence="4 5" key="1">
    <citation type="submission" date="2005-11" db="EMBL/GenBank/DDBJ databases">
        <title>The complete genome sequence of Lawsonia intracellularis: the causative agent of proliferative enteropathy.</title>
        <authorList>
            <person name="Kaur K."/>
            <person name="Zhang Q."/>
            <person name="Beckler D."/>
            <person name="Munir S."/>
            <person name="Li L."/>
            <person name="Kinsley K."/>
            <person name="Herron L."/>
            <person name="Peterson A."/>
            <person name="May B."/>
            <person name="Singh S."/>
            <person name="Gebhart C."/>
            <person name="Kapur V."/>
        </authorList>
    </citation>
    <scope>NUCLEOTIDE SEQUENCE [LARGE SCALE GENOMIC DNA]</scope>
    <source>
        <strain evidence="4 5">PHE/MN1-00</strain>
        <plasmid evidence="5">pLaw3</plasmid>
    </source>
</reference>
<dbReference type="FunFam" id="3.40.50.720:FF:000084">
    <property type="entry name" value="Short-chain dehydrogenase reductase"/>
    <property type="match status" value="1"/>
</dbReference>
<evidence type="ECO:0000256" key="1">
    <source>
        <dbReference type="ARBA" id="ARBA00006484"/>
    </source>
</evidence>
<dbReference type="Proteomes" id="UP000002430">
    <property type="component" value="Plasmid 3"/>
</dbReference>
<dbReference type="SUPFAM" id="SSF51735">
    <property type="entry name" value="NAD(P)-binding Rossmann-fold domains"/>
    <property type="match status" value="1"/>
</dbReference>
<organism evidence="4 5">
    <name type="scientific">Lawsonia intracellularis (strain PHE/MN1-00)</name>
    <dbReference type="NCBI Taxonomy" id="363253"/>
    <lineage>
        <taxon>Bacteria</taxon>
        <taxon>Pseudomonadati</taxon>
        <taxon>Thermodesulfobacteriota</taxon>
        <taxon>Desulfovibrionia</taxon>
        <taxon>Desulfovibrionales</taxon>
        <taxon>Desulfovibrionaceae</taxon>
        <taxon>Lawsonia</taxon>
    </lineage>
</organism>
<dbReference type="PRINTS" id="PR00080">
    <property type="entry name" value="SDRFAMILY"/>
</dbReference>